<sequence>MNKSRGFSLIELVIVIVIIGLLSAVALPRFFDVSEEAKKASIEGVSGSFSSAVIAARAQWEARGRPSDSSGHNQVNYDGVIFLLTKDRPGYPYALQGSNAGVGVPSAQDCAALLQNLLQNGPSGSIHSNAGTDYQVSTYSDGSHQGCRYTQGMRPHHNFTYVPNLGRVKVNLQ</sequence>
<dbReference type="InterPro" id="IPR012902">
    <property type="entry name" value="N_methyl_site"/>
</dbReference>
<gene>
    <name evidence="2" type="ORF">VST7929_02405</name>
</gene>
<evidence type="ECO:0000313" key="3">
    <source>
        <dbReference type="Proteomes" id="UP000838672"/>
    </source>
</evidence>
<dbReference type="Pfam" id="PF07963">
    <property type="entry name" value="N_methyl"/>
    <property type="match status" value="1"/>
</dbReference>
<evidence type="ECO:0008006" key="4">
    <source>
        <dbReference type="Google" id="ProtNLM"/>
    </source>
</evidence>
<dbReference type="EMBL" id="CAKLDI010000001">
    <property type="protein sequence ID" value="CAH0534472.1"/>
    <property type="molecule type" value="Genomic_DNA"/>
</dbReference>
<dbReference type="NCBIfam" id="TIGR02532">
    <property type="entry name" value="IV_pilin_GFxxxE"/>
    <property type="match status" value="1"/>
</dbReference>
<keyword evidence="1" id="KW-0472">Membrane</keyword>
<accession>A0ABM8ZVV0</accession>
<keyword evidence="1" id="KW-0812">Transmembrane</keyword>
<dbReference type="SUPFAM" id="SSF54523">
    <property type="entry name" value="Pili subunits"/>
    <property type="match status" value="1"/>
</dbReference>
<name>A0ABM8ZVV0_9VIBR</name>
<organism evidence="2 3">
    <name type="scientific">Vibrio stylophorae</name>
    <dbReference type="NCBI Taxonomy" id="659351"/>
    <lineage>
        <taxon>Bacteria</taxon>
        <taxon>Pseudomonadati</taxon>
        <taxon>Pseudomonadota</taxon>
        <taxon>Gammaproteobacteria</taxon>
        <taxon>Vibrionales</taxon>
        <taxon>Vibrionaceae</taxon>
        <taxon>Vibrio</taxon>
    </lineage>
</organism>
<keyword evidence="1" id="KW-1133">Transmembrane helix</keyword>
<evidence type="ECO:0000313" key="2">
    <source>
        <dbReference type="EMBL" id="CAH0534472.1"/>
    </source>
</evidence>
<proteinExistence type="predicted"/>
<dbReference type="Proteomes" id="UP000838672">
    <property type="component" value="Unassembled WGS sequence"/>
</dbReference>
<protein>
    <recommendedName>
        <fullName evidence="4">MSHA biogenesis protein MshB</fullName>
    </recommendedName>
</protein>
<comment type="caution">
    <text evidence="2">The sequence shown here is derived from an EMBL/GenBank/DDBJ whole genome shotgun (WGS) entry which is preliminary data.</text>
</comment>
<dbReference type="InterPro" id="IPR045584">
    <property type="entry name" value="Pilin-like"/>
</dbReference>
<dbReference type="Gene3D" id="3.30.700.10">
    <property type="entry name" value="Glycoprotein, Type 4 Pilin"/>
    <property type="match status" value="1"/>
</dbReference>
<dbReference type="RefSeq" id="WP_237467136.1">
    <property type="nucleotide sequence ID" value="NZ_CAKLDI010000001.1"/>
</dbReference>
<feature type="transmembrane region" description="Helical" evidence="1">
    <location>
        <begin position="12"/>
        <end position="31"/>
    </location>
</feature>
<dbReference type="PROSITE" id="PS00409">
    <property type="entry name" value="PROKAR_NTER_METHYL"/>
    <property type="match status" value="1"/>
</dbReference>
<evidence type="ECO:0000256" key="1">
    <source>
        <dbReference type="SAM" id="Phobius"/>
    </source>
</evidence>
<reference evidence="2" key="1">
    <citation type="submission" date="2021-11" db="EMBL/GenBank/DDBJ databases">
        <authorList>
            <person name="Rodrigo-Torres L."/>
            <person name="Arahal R. D."/>
            <person name="Lucena T."/>
        </authorList>
    </citation>
    <scope>NUCLEOTIDE SEQUENCE</scope>
    <source>
        <strain evidence="2">CECT 7929</strain>
    </source>
</reference>
<keyword evidence="3" id="KW-1185">Reference proteome</keyword>